<dbReference type="SUPFAM" id="SSF57667">
    <property type="entry name" value="beta-beta-alpha zinc fingers"/>
    <property type="match status" value="3"/>
</dbReference>
<dbReference type="FunFam" id="3.30.160.60:FF:000254">
    <property type="entry name" value="Odd-skipped related transciption factor 1"/>
    <property type="match status" value="1"/>
</dbReference>
<protein>
    <recommendedName>
        <fullName evidence="13">C2H2-type domain-containing protein</fullName>
    </recommendedName>
</protein>
<keyword evidence="3" id="KW-0479">Metal-binding</keyword>
<dbReference type="FunFam" id="3.30.160.60:FF:000148">
    <property type="entry name" value="zinc finger protein Gfi-1"/>
    <property type="match status" value="1"/>
</dbReference>
<dbReference type="PANTHER" id="PTHR14196">
    <property type="entry name" value="ODD-SKIPPED - RELATED"/>
    <property type="match status" value="1"/>
</dbReference>
<dbReference type="Proteomes" id="UP000015104">
    <property type="component" value="Unassembled WGS sequence"/>
</dbReference>
<dbReference type="GO" id="GO:0005634">
    <property type="term" value="C:nucleus"/>
    <property type="evidence" value="ECO:0007669"/>
    <property type="project" value="UniProtKB-SubCell"/>
</dbReference>
<evidence type="ECO:0000256" key="2">
    <source>
        <dbReference type="ARBA" id="ARBA00022473"/>
    </source>
</evidence>
<evidence type="ECO:0000256" key="1">
    <source>
        <dbReference type="ARBA" id="ARBA00004123"/>
    </source>
</evidence>
<name>T1KDK3_TETUR</name>
<comment type="subcellular location">
    <subcellularLocation>
        <location evidence="1">Nucleus</location>
    </subcellularLocation>
</comment>
<evidence type="ECO:0000256" key="3">
    <source>
        <dbReference type="ARBA" id="ARBA00022723"/>
    </source>
</evidence>
<accession>T1KDK3</accession>
<feature type="domain" description="C2H2-type" evidence="13">
    <location>
        <begin position="40"/>
        <end position="67"/>
    </location>
</feature>
<dbReference type="PROSITE" id="PS50157">
    <property type="entry name" value="ZINC_FINGER_C2H2_2"/>
    <property type="match status" value="5"/>
</dbReference>
<evidence type="ECO:0000256" key="5">
    <source>
        <dbReference type="ARBA" id="ARBA00022771"/>
    </source>
</evidence>
<evidence type="ECO:0000313" key="15">
    <source>
        <dbReference type="Proteomes" id="UP000015104"/>
    </source>
</evidence>
<feature type="region of interest" description="Disordered" evidence="12">
    <location>
        <begin position="175"/>
        <end position="217"/>
    </location>
</feature>
<dbReference type="EMBL" id="CAEY01002017">
    <property type="status" value="NOT_ANNOTATED_CDS"/>
    <property type="molecule type" value="Genomic_DNA"/>
</dbReference>
<dbReference type="GO" id="GO:0008270">
    <property type="term" value="F:zinc ion binding"/>
    <property type="evidence" value="ECO:0007669"/>
    <property type="project" value="UniProtKB-KW"/>
</dbReference>
<dbReference type="eggNOG" id="KOG1721">
    <property type="taxonomic scope" value="Eukaryota"/>
</dbReference>
<evidence type="ECO:0000256" key="6">
    <source>
        <dbReference type="ARBA" id="ARBA00022788"/>
    </source>
</evidence>
<keyword evidence="10" id="KW-0539">Nucleus</keyword>
<dbReference type="GO" id="GO:0007366">
    <property type="term" value="P:periodic partitioning by pair rule gene"/>
    <property type="evidence" value="ECO:0007669"/>
    <property type="project" value="UniProtKB-KW"/>
</dbReference>
<keyword evidence="4" id="KW-0677">Repeat</keyword>
<dbReference type="AlphaFoldDB" id="T1KDK3"/>
<dbReference type="InterPro" id="IPR050717">
    <property type="entry name" value="C2H2-ZF_Transcription_Reg"/>
</dbReference>
<dbReference type="Gene3D" id="3.30.160.60">
    <property type="entry name" value="Classic Zinc Finger"/>
    <property type="match status" value="5"/>
</dbReference>
<dbReference type="GO" id="GO:0000977">
    <property type="term" value="F:RNA polymerase II transcription regulatory region sequence-specific DNA binding"/>
    <property type="evidence" value="ECO:0007669"/>
    <property type="project" value="TreeGrafter"/>
</dbReference>
<feature type="domain" description="C2H2-type" evidence="13">
    <location>
        <begin position="12"/>
        <end position="39"/>
    </location>
</feature>
<feature type="domain" description="C2H2-type" evidence="13">
    <location>
        <begin position="96"/>
        <end position="123"/>
    </location>
</feature>
<keyword evidence="5 11" id="KW-0863">Zinc-finger</keyword>
<keyword evidence="9" id="KW-0804">Transcription</keyword>
<evidence type="ECO:0000256" key="7">
    <source>
        <dbReference type="ARBA" id="ARBA00022833"/>
    </source>
</evidence>
<dbReference type="HOGENOM" id="CLU_002678_2_1_1"/>
<dbReference type="FunFam" id="3.30.160.60:FF:000311">
    <property type="entry name" value="protein odd-skipped-related 2 isoform X1"/>
    <property type="match status" value="1"/>
</dbReference>
<dbReference type="GO" id="GO:0000981">
    <property type="term" value="F:DNA-binding transcription factor activity, RNA polymerase II-specific"/>
    <property type="evidence" value="ECO:0007669"/>
    <property type="project" value="TreeGrafter"/>
</dbReference>
<evidence type="ECO:0000256" key="4">
    <source>
        <dbReference type="ARBA" id="ARBA00022737"/>
    </source>
</evidence>
<evidence type="ECO:0000256" key="10">
    <source>
        <dbReference type="ARBA" id="ARBA00023242"/>
    </source>
</evidence>
<evidence type="ECO:0000259" key="13">
    <source>
        <dbReference type="PROSITE" id="PS50157"/>
    </source>
</evidence>
<organism evidence="14 15">
    <name type="scientific">Tetranychus urticae</name>
    <name type="common">Two-spotted spider mite</name>
    <dbReference type="NCBI Taxonomy" id="32264"/>
    <lineage>
        <taxon>Eukaryota</taxon>
        <taxon>Metazoa</taxon>
        <taxon>Ecdysozoa</taxon>
        <taxon>Arthropoda</taxon>
        <taxon>Chelicerata</taxon>
        <taxon>Arachnida</taxon>
        <taxon>Acari</taxon>
        <taxon>Acariformes</taxon>
        <taxon>Trombidiformes</taxon>
        <taxon>Prostigmata</taxon>
        <taxon>Eleutherengona</taxon>
        <taxon>Raphignathae</taxon>
        <taxon>Tetranychoidea</taxon>
        <taxon>Tetranychidae</taxon>
        <taxon>Tetranychus</taxon>
    </lineage>
</organism>
<sequence>MTRSSSRPKREFICKYCQRKFSKSYNLLIHERTHTDERPYSCEICNKAFRRQDHLRDHRYIHSKEKPFKCNECGKGFCQNRTLAVHRILHMEDSPHKCNTCGKSFNQRSNLKTHLLTHTDIKPYNCADCGKEFRRNCDLRRHTSTHTLGLSESQLNSDNNDSCCSLQDSLSGSNGGDSTKLNHPISLVRGCSPSSNNTTKISSNLSTPGKTTSSPMEITKIDDLIEGEEDDIDVVN</sequence>
<reference evidence="15" key="1">
    <citation type="submission" date="2011-08" db="EMBL/GenBank/DDBJ databases">
        <authorList>
            <person name="Rombauts S."/>
        </authorList>
    </citation>
    <scope>NUCLEOTIDE SEQUENCE</scope>
    <source>
        <strain evidence="15">London</strain>
    </source>
</reference>
<dbReference type="SMART" id="SM00355">
    <property type="entry name" value="ZnF_C2H2"/>
    <property type="match status" value="5"/>
</dbReference>
<dbReference type="EnsemblMetazoa" id="tetur09g03230.1">
    <property type="protein sequence ID" value="tetur09g03230.1"/>
    <property type="gene ID" value="tetur09g03230"/>
</dbReference>
<dbReference type="InterPro" id="IPR036236">
    <property type="entry name" value="Znf_C2H2_sf"/>
</dbReference>
<evidence type="ECO:0000256" key="8">
    <source>
        <dbReference type="ARBA" id="ARBA00023015"/>
    </source>
</evidence>
<keyword evidence="7" id="KW-0862">Zinc</keyword>
<evidence type="ECO:0000256" key="12">
    <source>
        <dbReference type="SAM" id="MobiDB-lite"/>
    </source>
</evidence>
<dbReference type="FunFam" id="3.30.160.60:FF:000958">
    <property type="entry name" value="Odd skipped"/>
    <property type="match status" value="1"/>
</dbReference>
<dbReference type="PANTHER" id="PTHR14196:SF0">
    <property type="entry name" value="PROTEIN BOWEL"/>
    <property type="match status" value="1"/>
</dbReference>
<dbReference type="FunFam" id="3.30.160.60:FF:000318">
    <property type="entry name" value="Odd-skipped-related transciption factor 2"/>
    <property type="match status" value="1"/>
</dbReference>
<reference evidence="14" key="2">
    <citation type="submission" date="2015-06" db="UniProtKB">
        <authorList>
            <consortium name="EnsemblMetazoa"/>
        </authorList>
    </citation>
    <scope>IDENTIFICATION</scope>
</reference>
<feature type="compositionally biased region" description="Polar residues" evidence="12">
    <location>
        <begin position="192"/>
        <end position="216"/>
    </location>
</feature>
<evidence type="ECO:0000256" key="9">
    <source>
        <dbReference type="ARBA" id="ARBA00023163"/>
    </source>
</evidence>
<proteinExistence type="predicted"/>
<keyword evidence="15" id="KW-1185">Reference proteome</keyword>
<feature type="domain" description="C2H2-type" evidence="13">
    <location>
        <begin position="68"/>
        <end position="95"/>
    </location>
</feature>
<evidence type="ECO:0000256" key="11">
    <source>
        <dbReference type="PROSITE-ProRule" id="PRU00042"/>
    </source>
</evidence>
<keyword evidence="2" id="KW-0217">Developmental protein</keyword>
<evidence type="ECO:0000313" key="14">
    <source>
        <dbReference type="EnsemblMetazoa" id="tetur09g03230.1"/>
    </source>
</evidence>
<dbReference type="Pfam" id="PF00096">
    <property type="entry name" value="zf-C2H2"/>
    <property type="match status" value="5"/>
</dbReference>
<dbReference type="InterPro" id="IPR013087">
    <property type="entry name" value="Znf_C2H2_type"/>
</dbReference>
<dbReference type="PROSITE" id="PS00028">
    <property type="entry name" value="ZINC_FINGER_C2H2_1"/>
    <property type="match status" value="5"/>
</dbReference>
<keyword evidence="6" id="KW-0562">Pair-rule protein</keyword>
<keyword evidence="8" id="KW-0805">Transcription regulation</keyword>
<feature type="domain" description="C2H2-type" evidence="13">
    <location>
        <begin position="124"/>
        <end position="147"/>
    </location>
</feature>